<keyword evidence="1 2" id="KW-0238">DNA-binding</keyword>
<dbReference type="PROSITE" id="PS50977">
    <property type="entry name" value="HTH_TETR_2"/>
    <property type="match status" value="1"/>
</dbReference>
<dbReference type="EMBL" id="CCAE010000072">
    <property type="protein sequence ID" value="CDN90254.1"/>
    <property type="molecule type" value="Genomic_DNA"/>
</dbReference>
<dbReference type="SUPFAM" id="SSF46689">
    <property type="entry name" value="Homeodomain-like"/>
    <property type="match status" value="1"/>
</dbReference>
<dbReference type="Proteomes" id="UP000028878">
    <property type="component" value="Unassembled WGS sequence"/>
</dbReference>
<reference evidence="6" key="1">
    <citation type="submission" date="2014-11" db="EMBL/GenBank/DDBJ databases">
        <title>Draft genome sequence of Hydrogenophaga intermedia S1.</title>
        <authorList>
            <person name="Gan H.M."/>
            <person name="Chew T.H."/>
            <person name="Stolz A."/>
        </authorList>
    </citation>
    <scope>NUCLEOTIDE SEQUENCE [LARGE SCALE GENOMIC DNA]</scope>
    <source>
        <strain evidence="6">S1</strain>
    </source>
</reference>
<keyword evidence="6" id="KW-1185">Reference proteome</keyword>
<feature type="DNA-binding region" description="H-T-H motif" evidence="2">
    <location>
        <begin position="46"/>
        <end position="65"/>
    </location>
</feature>
<evidence type="ECO:0000256" key="3">
    <source>
        <dbReference type="SAM" id="MobiDB-lite"/>
    </source>
</evidence>
<dbReference type="Pfam" id="PF00440">
    <property type="entry name" value="TetR_N"/>
    <property type="match status" value="1"/>
</dbReference>
<dbReference type="RefSeq" id="WP_009518684.1">
    <property type="nucleotide sequence ID" value="NZ_CCAE010000072.1"/>
</dbReference>
<evidence type="ECO:0000256" key="2">
    <source>
        <dbReference type="PROSITE-ProRule" id="PRU00335"/>
    </source>
</evidence>
<dbReference type="PANTHER" id="PTHR30328:SF54">
    <property type="entry name" value="HTH-TYPE TRANSCRIPTIONAL REPRESSOR SCO4008"/>
    <property type="match status" value="1"/>
</dbReference>
<sequence length="224" mass="25108">MTLESSSRRVTPDAHAPARRDPARTRARLLQAAVAEFGDHGFSGARTDRIARQAGSNIRMLYHYFGSKDELYVAVLEAVLADLRHDELQLDVDAMEPLEGLLCIFDFVENHFAAHPRLRKLLAFENLNEARHLANSTRIPEMATPVLSRIRKLLARGAASGAVRTGVDALHLYVAMVSLSYYGRAHAFTLSRIFQKDLHKPSWQKAHLKLARQMLAAYLAPERG</sequence>
<dbReference type="Pfam" id="PF17938">
    <property type="entry name" value="TetR_C_29"/>
    <property type="match status" value="1"/>
</dbReference>
<name>A0A1L1PN71_HYDIT</name>
<accession>A0A1L1PN71</accession>
<dbReference type="SUPFAM" id="SSF48498">
    <property type="entry name" value="Tetracyclin repressor-like, C-terminal domain"/>
    <property type="match status" value="1"/>
</dbReference>
<organism evidence="5 6">
    <name type="scientific">Hydrogenophaga intermedia</name>
    <dbReference type="NCBI Taxonomy" id="65786"/>
    <lineage>
        <taxon>Bacteria</taxon>
        <taxon>Pseudomonadati</taxon>
        <taxon>Pseudomonadota</taxon>
        <taxon>Betaproteobacteria</taxon>
        <taxon>Burkholderiales</taxon>
        <taxon>Comamonadaceae</taxon>
        <taxon>Hydrogenophaga</taxon>
    </lineage>
</organism>
<feature type="domain" description="HTH tetR-type" evidence="4">
    <location>
        <begin position="23"/>
        <end position="83"/>
    </location>
</feature>
<dbReference type="InterPro" id="IPR036271">
    <property type="entry name" value="Tet_transcr_reg_TetR-rel_C_sf"/>
</dbReference>
<dbReference type="InterPro" id="IPR050109">
    <property type="entry name" value="HTH-type_TetR-like_transc_reg"/>
</dbReference>
<dbReference type="InterPro" id="IPR001647">
    <property type="entry name" value="HTH_TetR"/>
</dbReference>
<dbReference type="Gene3D" id="1.10.357.10">
    <property type="entry name" value="Tetracycline Repressor, domain 2"/>
    <property type="match status" value="1"/>
</dbReference>
<dbReference type="GO" id="GO:0003677">
    <property type="term" value="F:DNA binding"/>
    <property type="evidence" value="ECO:0007669"/>
    <property type="project" value="UniProtKB-UniRule"/>
</dbReference>
<gene>
    <name evidence="5" type="ORF">BN948_04696</name>
</gene>
<dbReference type="InterPro" id="IPR009057">
    <property type="entry name" value="Homeodomain-like_sf"/>
</dbReference>
<evidence type="ECO:0000259" key="4">
    <source>
        <dbReference type="PROSITE" id="PS50977"/>
    </source>
</evidence>
<protein>
    <submittedName>
        <fullName evidence="5">TetR family transcriptional regulator</fullName>
    </submittedName>
</protein>
<evidence type="ECO:0000313" key="5">
    <source>
        <dbReference type="EMBL" id="CDN90254.1"/>
    </source>
</evidence>
<dbReference type="PANTHER" id="PTHR30328">
    <property type="entry name" value="TRANSCRIPTIONAL REPRESSOR"/>
    <property type="match status" value="1"/>
</dbReference>
<evidence type="ECO:0000313" key="6">
    <source>
        <dbReference type="Proteomes" id="UP000028878"/>
    </source>
</evidence>
<proteinExistence type="predicted"/>
<feature type="region of interest" description="Disordered" evidence="3">
    <location>
        <begin position="1"/>
        <end position="24"/>
    </location>
</feature>
<evidence type="ECO:0000256" key="1">
    <source>
        <dbReference type="ARBA" id="ARBA00023125"/>
    </source>
</evidence>
<dbReference type="InterPro" id="IPR041474">
    <property type="entry name" value="NicS_C"/>
</dbReference>
<dbReference type="PRINTS" id="PR00455">
    <property type="entry name" value="HTHTETR"/>
</dbReference>
<dbReference type="AlphaFoldDB" id="A0A1L1PN71"/>